<dbReference type="RefSeq" id="WP_213112326.1">
    <property type="nucleotide sequence ID" value="NZ_JAGYPJ010000001.1"/>
</dbReference>
<dbReference type="EMBL" id="JAGYPJ010000001">
    <property type="protein sequence ID" value="MBS4201896.1"/>
    <property type="molecule type" value="Genomic_DNA"/>
</dbReference>
<dbReference type="PANTHER" id="PTHR34180:SF1">
    <property type="entry name" value="BETA-ALANYL-DOPAMINE_CARCININE HYDROLASE"/>
    <property type="match status" value="1"/>
</dbReference>
<protein>
    <submittedName>
        <fullName evidence="2">Peptidase C45</fullName>
    </submittedName>
</protein>
<dbReference type="Gene3D" id="3.60.60.10">
    <property type="entry name" value="Penicillin V Acylase, Chain A"/>
    <property type="match status" value="1"/>
</dbReference>
<dbReference type="InterPro" id="IPR047794">
    <property type="entry name" value="C45_proenzyme-like"/>
</dbReference>
<evidence type="ECO:0000313" key="2">
    <source>
        <dbReference type="EMBL" id="MBS4201896.1"/>
    </source>
</evidence>
<dbReference type="NCBIfam" id="NF040521">
    <property type="entry name" value="C45_proenzyme"/>
    <property type="match status" value="1"/>
</dbReference>
<dbReference type="InterPro" id="IPR047801">
    <property type="entry name" value="Peptidase_C45"/>
</dbReference>
<gene>
    <name evidence="2" type="ORF">KHA93_20020</name>
</gene>
<proteinExistence type="predicted"/>
<sequence length="319" mass="35976">MLSIQQVVISGNYYESGLAIGAMVKNSIAIQAQFKELQKAYQLQQNAEEIKEVLNIYCPPLLEELQGIIDGSGFPEADILRFLAGYDMPQLAELGCTSFITSDFYVRNYDFSPRVYDGLFIKNDTVYGNAQFLVGRLDGMNRSGLVVGLHFVNNEFYKKGFVCSTIVRIVLEMCKDVDEAIQLLKELPHAACYNYSLLDGKGNFAVVEASPEDVQILTRPNELACVNKFQTSKMEGYNRKWVGSSDDRLAVLEKATSSQTVKELHDWFSKADSPLFYTNYDQFFGTLYTVSYIPNERKIYLTAAGSEERLSIEMKSDVL</sequence>
<accession>A0A942TP30</accession>
<dbReference type="AlphaFoldDB" id="A0A942TP30"/>
<comment type="caution">
    <text evidence="2">The sequence shown here is derived from an EMBL/GenBank/DDBJ whole genome shotgun (WGS) entry which is preliminary data.</text>
</comment>
<feature type="domain" description="Peptidase C45 hydrolase" evidence="1">
    <location>
        <begin position="103"/>
        <end position="305"/>
    </location>
</feature>
<reference evidence="2 3" key="1">
    <citation type="submission" date="2021-05" db="EMBL/GenBank/DDBJ databases">
        <title>Novel Bacillus species.</title>
        <authorList>
            <person name="Liu G."/>
        </authorList>
    </citation>
    <scope>NUCLEOTIDE SEQUENCE [LARGE SCALE GENOMIC DNA]</scope>
    <source>
        <strain evidence="2 3">FJAT-49732</strain>
    </source>
</reference>
<name>A0A942TP30_9BACI</name>
<dbReference type="InterPro" id="IPR029055">
    <property type="entry name" value="Ntn_hydrolases_N"/>
</dbReference>
<dbReference type="Pfam" id="PF03417">
    <property type="entry name" value="AAT"/>
    <property type="match status" value="1"/>
</dbReference>
<dbReference type="CDD" id="cd01935">
    <property type="entry name" value="Ntn_CGH_like"/>
    <property type="match status" value="1"/>
</dbReference>
<dbReference type="Proteomes" id="UP000682713">
    <property type="component" value="Unassembled WGS sequence"/>
</dbReference>
<keyword evidence="3" id="KW-1185">Reference proteome</keyword>
<dbReference type="InterPro" id="IPR005079">
    <property type="entry name" value="Peptidase_C45_hydrolase"/>
</dbReference>
<dbReference type="SUPFAM" id="SSF56235">
    <property type="entry name" value="N-terminal nucleophile aminohydrolases (Ntn hydrolases)"/>
    <property type="match status" value="1"/>
</dbReference>
<evidence type="ECO:0000313" key="3">
    <source>
        <dbReference type="Proteomes" id="UP000682713"/>
    </source>
</evidence>
<evidence type="ECO:0000259" key="1">
    <source>
        <dbReference type="Pfam" id="PF03417"/>
    </source>
</evidence>
<organism evidence="2 3">
    <name type="scientific">Lederbergia citrisecunda</name>
    <dbReference type="NCBI Taxonomy" id="2833583"/>
    <lineage>
        <taxon>Bacteria</taxon>
        <taxon>Bacillati</taxon>
        <taxon>Bacillota</taxon>
        <taxon>Bacilli</taxon>
        <taxon>Bacillales</taxon>
        <taxon>Bacillaceae</taxon>
        <taxon>Lederbergia</taxon>
    </lineage>
</organism>
<dbReference type="PANTHER" id="PTHR34180">
    <property type="entry name" value="PEPTIDASE C45"/>
    <property type="match status" value="1"/>
</dbReference>